<evidence type="ECO:0008006" key="2">
    <source>
        <dbReference type="Google" id="ProtNLM"/>
    </source>
</evidence>
<evidence type="ECO:0000313" key="1">
    <source>
        <dbReference type="EMBL" id="KKN45087.1"/>
    </source>
</evidence>
<reference evidence="1" key="1">
    <citation type="journal article" date="2015" name="Nature">
        <title>Complex archaea that bridge the gap between prokaryotes and eukaryotes.</title>
        <authorList>
            <person name="Spang A."/>
            <person name="Saw J.H."/>
            <person name="Jorgensen S.L."/>
            <person name="Zaremba-Niedzwiedzka K."/>
            <person name="Martijn J."/>
            <person name="Lind A.E."/>
            <person name="van Eijk R."/>
            <person name="Schleper C."/>
            <person name="Guy L."/>
            <person name="Ettema T.J."/>
        </authorList>
    </citation>
    <scope>NUCLEOTIDE SEQUENCE</scope>
</reference>
<name>A0A0F9R6Z9_9ZZZZ</name>
<proteinExistence type="predicted"/>
<comment type="caution">
    <text evidence="1">The sequence shown here is derived from an EMBL/GenBank/DDBJ whole genome shotgun (WGS) entry which is preliminary data.</text>
</comment>
<gene>
    <name evidence="1" type="ORF">LCGC14_0686690</name>
</gene>
<sequence>MAKICVVYLLHFDEKLKHAQHYCGWTPNGIDQRLTSHLKGTGAKLVKSCRLRWSSDSAGPYVEHGNC</sequence>
<accession>A0A0F9R6Z9</accession>
<dbReference type="AlphaFoldDB" id="A0A0F9R6Z9"/>
<organism evidence="1">
    <name type="scientific">marine sediment metagenome</name>
    <dbReference type="NCBI Taxonomy" id="412755"/>
    <lineage>
        <taxon>unclassified sequences</taxon>
        <taxon>metagenomes</taxon>
        <taxon>ecological metagenomes</taxon>
    </lineage>
</organism>
<dbReference type="EMBL" id="LAZR01001412">
    <property type="protein sequence ID" value="KKN45087.1"/>
    <property type="molecule type" value="Genomic_DNA"/>
</dbReference>
<protein>
    <recommendedName>
        <fullName evidence="2">GIY-YIG domain-containing protein</fullName>
    </recommendedName>
</protein>